<sequence length="140" mass="16033">MAEYEPEVVWDKRNSTIELTFRLFAENQQQFVIDDVDGTETAEEIIEFEDGVLFYWPGKSRFAEADYVKTIPFDGKKGLPQNVVVGILNYLAEVLANGQSDLLDFLTDEKAEIFELHWDEDKFQQAVAATPTTLIPYPSF</sequence>
<dbReference type="Pfam" id="PF11217">
    <property type="entry name" value="DUF3013"/>
    <property type="match status" value="1"/>
</dbReference>
<dbReference type="Proteomes" id="UP000181884">
    <property type="component" value="Unassembled WGS sequence"/>
</dbReference>
<name>A0A1L8RGQ3_9ENTE</name>
<reference evidence="1 2" key="1">
    <citation type="submission" date="2014-12" db="EMBL/GenBank/DDBJ databases">
        <title>Draft genome sequences of 29 type strains of Enterococci.</title>
        <authorList>
            <person name="Zhong Z."/>
            <person name="Sun Z."/>
            <person name="Liu W."/>
            <person name="Zhang W."/>
            <person name="Zhang H."/>
        </authorList>
    </citation>
    <scope>NUCLEOTIDE SEQUENCE [LARGE SCALE GENOMIC DNA]</scope>
    <source>
        <strain evidence="1 2">DSM 17029</strain>
    </source>
</reference>
<accession>A0A1L8RGQ3</accession>
<evidence type="ECO:0000313" key="2">
    <source>
        <dbReference type="Proteomes" id="UP000181884"/>
    </source>
</evidence>
<dbReference type="Gene3D" id="3.40.50.11250">
    <property type="entry name" value="Protein of unknown function DUF3013"/>
    <property type="match status" value="1"/>
</dbReference>
<keyword evidence="2" id="KW-1185">Reference proteome</keyword>
<evidence type="ECO:0008006" key="3">
    <source>
        <dbReference type="Google" id="ProtNLM"/>
    </source>
</evidence>
<dbReference type="AlphaFoldDB" id="A0A1L8RGQ3"/>
<dbReference type="InterPro" id="IPR021380">
    <property type="entry name" value="DUF3013"/>
</dbReference>
<evidence type="ECO:0000313" key="1">
    <source>
        <dbReference type="EMBL" id="OJG18872.1"/>
    </source>
</evidence>
<organism evidence="1 2">
    <name type="scientific">Enterococcus canis</name>
    <dbReference type="NCBI Taxonomy" id="214095"/>
    <lineage>
        <taxon>Bacteria</taxon>
        <taxon>Bacillati</taxon>
        <taxon>Bacillota</taxon>
        <taxon>Bacilli</taxon>
        <taxon>Lactobacillales</taxon>
        <taxon>Enterococcaceae</taxon>
        <taxon>Enterococcus</taxon>
    </lineage>
</organism>
<proteinExistence type="predicted"/>
<dbReference type="EMBL" id="JXKH01000003">
    <property type="protein sequence ID" value="OJG18872.1"/>
    <property type="molecule type" value="Genomic_DNA"/>
</dbReference>
<comment type="caution">
    <text evidence="1">The sequence shown here is derived from an EMBL/GenBank/DDBJ whole genome shotgun (WGS) entry which is preliminary data.</text>
</comment>
<protein>
    <recommendedName>
        <fullName evidence="3">DUF3013 family protein</fullName>
    </recommendedName>
</protein>
<dbReference type="STRING" id="214095.RU97_GL001490"/>
<gene>
    <name evidence="1" type="ORF">RU97_GL001490</name>
</gene>